<reference evidence="9 11" key="1">
    <citation type="submission" date="2016-02" db="EMBL/GenBank/DDBJ databases">
        <authorList>
            <person name="Wen L."/>
            <person name="He K."/>
            <person name="Yang H."/>
        </authorList>
    </citation>
    <scope>NUCLEOTIDE SEQUENCE [LARGE SCALE GENOMIC DNA]</scope>
    <source>
        <strain evidence="9">Trichococcus_R210</strain>
    </source>
</reference>
<dbReference type="EMBL" id="FNYT01000011">
    <property type="protein sequence ID" value="SEJ31345.1"/>
    <property type="molecule type" value="Genomic_DNA"/>
</dbReference>
<dbReference type="PANTHER" id="PTHR33885">
    <property type="entry name" value="PHAGE SHOCK PROTEIN C"/>
    <property type="match status" value="1"/>
</dbReference>
<evidence type="ECO:0000256" key="2">
    <source>
        <dbReference type="ARBA" id="ARBA00022475"/>
    </source>
</evidence>
<dbReference type="AlphaFoldDB" id="A0A143YAR4"/>
<dbReference type="PANTHER" id="PTHR33885:SF3">
    <property type="entry name" value="PHAGE SHOCK PROTEIN C"/>
    <property type="match status" value="1"/>
</dbReference>
<sequence>MKKLTKSATDRQVSGVLGGIAEYFGIDSTIVRVIFLIAVFAGVGSPVLLYILMAILMPEPGQSGSGQSFGGTYGSSSSRRNSDASRPVKEAKPVDKQEEDDWSDF</sequence>
<dbReference type="RefSeq" id="WP_068620912.1">
    <property type="nucleotide sequence ID" value="NZ_FJNB01000002.1"/>
</dbReference>
<keyword evidence="3 7" id="KW-0812">Transmembrane</keyword>
<evidence type="ECO:0000256" key="3">
    <source>
        <dbReference type="ARBA" id="ARBA00022692"/>
    </source>
</evidence>
<feature type="transmembrane region" description="Helical" evidence="7">
    <location>
        <begin position="33"/>
        <end position="56"/>
    </location>
</feature>
<feature type="region of interest" description="Disordered" evidence="6">
    <location>
        <begin position="62"/>
        <end position="105"/>
    </location>
</feature>
<evidence type="ECO:0000259" key="8">
    <source>
        <dbReference type="Pfam" id="PF04024"/>
    </source>
</evidence>
<evidence type="ECO:0000256" key="7">
    <source>
        <dbReference type="SAM" id="Phobius"/>
    </source>
</evidence>
<feature type="domain" description="Phage shock protein PspC N-terminal" evidence="8">
    <location>
        <begin position="2"/>
        <end position="59"/>
    </location>
</feature>
<accession>A0A143YAR4</accession>
<name>A0A143YAR4_9LACT</name>
<evidence type="ECO:0000313" key="11">
    <source>
        <dbReference type="Proteomes" id="UP000076878"/>
    </source>
</evidence>
<evidence type="ECO:0000313" key="12">
    <source>
        <dbReference type="Proteomes" id="UP000199280"/>
    </source>
</evidence>
<organism evidence="9 11">
    <name type="scientific">Trichococcus ilyis</name>
    <dbReference type="NCBI Taxonomy" id="640938"/>
    <lineage>
        <taxon>Bacteria</taxon>
        <taxon>Bacillati</taxon>
        <taxon>Bacillota</taxon>
        <taxon>Bacilli</taxon>
        <taxon>Lactobacillales</taxon>
        <taxon>Carnobacteriaceae</taxon>
        <taxon>Trichococcus</taxon>
    </lineage>
</organism>
<evidence type="ECO:0000256" key="1">
    <source>
        <dbReference type="ARBA" id="ARBA00004162"/>
    </source>
</evidence>
<evidence type="ECO:0000313" key="10">
    <source>
        <dbReference type="EMBL" id="SEJ31345.1"/>
    </source>
</evidence>
<dbReference type="InterPro" id="IPR007168">
    <property type="entry name" value="Phageshock_PspC_N"/>
</dbReference>
<feature type="compositionally biased region" description="Gly residues" evidence="6">
    <location>
        <begin position="63"/>
        <end position="73"/>
    </location>
</feature>
<feature type="compositionally biased region" description="Basic and acidic residues" evidence="6">
    <location>
        <begin position="80"/>
        <end position="96"/>
    </location>
</feature>
<comment type="subcellular location">
    <subcellularLocation>
        <location evidence="1">Cell membrane</location>
        <topology evidence="1">Single-pass membrane protein</topology>
    </subcellularLocation>
</comment>
<keyword evidence="5 7" id="KW-0472">Membrane</keyword>
<dbReference type="EMBL" id="FJNB01000002">
    <property type="protein sequence ID" value="CZQ84180.1"/>
    <property type="molecule type" value="Genomic_DNA"/>
</dbReference>
<evidence type="ECO:0000256" key="5">
    <source>
        <dbReference type="ARBA" id="ARBA00023136"/>
    </source>
</evidence>
<reference evidence="10 12" key="2">
    <citation type="submission" date="2016-10" db="EMBL/GenBank/DDBJ databases">
        <authorList>
            <person name="Varghese N."/>
            <person name="Submissions S."/>
        </authorList>
    </citation>
    <scope>NUCLEOTIDE SEQUENCE [LARGE SCALE GENOMIC DNA]</scope>
    <source>
        <strain evidence="10 12">DSM 22150</strain>
    </source>
</reference>
<keyword evidence="2" id="KW-1003">Cell membrane</keyword>
<gene>
    <name evidence="10" type="ORF">SAMN05216375_11123</name>
    <name evidence="9" type="ORF">TR210_331</name>
</gene>
<proteinExistence type="predicted"/>
<dbReference type="Proteomes" id="UP000076878">
    <property type="component" value="Unassembled WGS sequence"/>
</dbReference>
<evidence type="ECO:0000256" key="6">
    <source>
        <dbReference type="SAM" id="MobiDB-lite"/>
    </source>
</evidence>
<keyword evidence="4 7" id="KW-1133">Transmembrane helix</keyword>
<dbReference type="OrthoDB" id="9815286at2"/>
<dbReference type="STRING" id="640938.TR210_331"/>
<dbReference type="InterPro" id="IPR052027">
    <property type="entry name" value="PspC"/>
</dbReference>
<evidence type="ECO:0000256" key="4">
    <source>
        <dbReference type="ARBA" id="ARBA00022989"/>
    </source>
</evidence>
<dbReference type="Pfam" id="PF04024">
    <property type="entry name" value="PspC"/>
    <property type="match status" value="1"/>
</dbReference>
<protein>
    <submittedName>
        <fullName evidence="10">Phage shock protein C (PspC) family protein</fullName>
    </submittedName>
</protein>
<dbReference type="GO" id="GO:0005886">
    <property type="term" value="C:plasma membrane"/>
    <property type="evidence" value="ECO:0007669"/>
    <property type="project" value="UniProtKB-SubCell"/>
</dbReference>
<keyword evidence="12" id="KW-1185">Reference proteome</keyword>
<evidence type="ECO:0000313" key="9">
    <source>
        <dbReference type="EMBL" id="CZQ84180.1"/>
    </source>
</evidence>
<dbReference type="Proteomes" id="UP000199280">
    <property type="component" value="Unassembled WGS sequence"/>
</dbReference>